<evidence type="ECO:0000256" key="1">
    <source>
        <dbReference type="ARBA" id="ARBA00008766"/>
    </source>
</evidence>
<dbReference type="InterPro" id="IPR000587">
    <property type="entry name" value="Creatinase_N"/>
</dbReference>
<dbReference type="Pfam" id="PF01321">
    <property type="entry name" value="Creatinase_N"/>
    <property type="match status" value="1"/>
</dbReference>
<accession>D9RXK6</accession>
<dbReference type="CDD" id="cd01092">
    <property type="entry name" value="APP-like"/>
    <property type="match status" value="1"/>
</dbReference>
<keyword evidence="2" id="KW-0378">Hydrolase</keyword>
<dbReference type="SUPFAM" id="SSF53092">
    <property type="entry name" value="Creatinase/prolidase N-terminal domain"/>
    <property type="match status" value="1"/>
</dbReference>
<dbReference type="Pfam" id="PF00557">
    <property type="entry name" value="Peptidase_M24"/>
    <property type="match status" value="1"/>
</dbReference>
<dbReference type="SUPFAM" id="SSF55920">
    <property type="entry name" value="Creatinase/aminopeptidase"/>
    <property type="match status" value="1"/>
</dbReference>
<sequence>MNSERISKLRRNLSEKDLDGILVSKPENIFYISGFDGEGFLVVTRERALLFTDFRYIEQAKKECPDFEVVEFESVSPFKKCADEIKSIGLKNLAFEGHYLTVKFYEELKSFLDGVEVIKTDGLIEELRTIKDEVELEIIKKAQEITDKAFEHILDYIRPGVTESELALEIEYFMKKNGAEGVAFPTIVASGPRSSLPHGTPTSRKIQPGDFITFDFGAKVKHYCSDMTRTVVMGKPNKDQLEIYSIVLEAQKRALEYIKSSVSGKDVDKVARDFIAEKGFGRNFGHALGHGVGLEIHEAPRLSKLGETSLLPGMVVTVEPGIYVKNFGGVRIEDLVIITEDGCINLTKSSKDLICL</sequence>
<dbReference type="EMBL" id="CP002131">
    <property type="protein sequence ID" value="ADL08080.1"/>
    <property type="molecule type" value="Genomic_DNA"/>
</dbReference>
<dbReference type="PANTHER" id="PTHR46112">
    <property type="entry name" value="AMINOPEPTIDASE"/>
    <property type="match status" value="1"/>
</dbReference>
<keyword evidence="6" id="KW-1185">Reference proteome</keyword>
<dbReference type="HOGENOM" id="CLU_017266_4_2_9"/>
<dbReference type="Gene3D" id="3.40.350.10">
    <property type="entry name" value="Creatinase/prolidase N-terminal domain"/>
    <property type="match status" value="1"/>
</dbReference>
<dbReference type="PANTHER" id="PTHR46112:SF3">
    <property type="entry name" value="AMINOPEPTIDASE YPDF"/>
    <property type="match status" value="1"/>
</dbReference>
<dbReference type="FunFam" id="3.90.230.10:FF:000014">
    <property type="entry name" value="Aminopeptidase P family protein"/>
    <property type="match status" value="1"/>
</dbReference>
<dbReference type="AlphaFoldDB" id="D9RXK6"/>
<dbReference type="eggNOG" id="COG0006">
    <property type="taxonomic scope" value="Bacteria"/>
</dbReference>
<feature type="domain" description="Peptidase M24" evidence="3">
    <location>
        <begin position="137"/>
        <end position="340"/>
    </location>
</feature>
<organism evidence="5 6">
    <name type="scientific">Thermosediminibacter oceani (strain ATCC BAA-1034 / DSM 16646 / JW/IW-1228P)</name>
    <dbReference type="NCBI Taxonomy" id="555079"/>
    <lineage>
        <taxon>Bacteria</taxon>
        <taxon>Bacillati</taxon>
        <taxon>Bacillota</taxon>
        <taxon>Clostridia</taxon>
        <taxon>Thermosediminibacterales</taxon>
        <taxon>Thermosediminibacteraceae</taxon>
        <taxon>Thermosediminibacter</taxon>
    </lineage>
</organism>
<comment type="similarity">
    <text evidence="1">Belongs to the peptidase M24B family.</text>
</comment>
<feature type="domain" description="Creatinase N-terminal" evidence="4">
    <location>
        <begin position="5"/>
        <end position="130"/>
    </location>
</feature>
<dbReference type="Gene3D" id="3.90.230.10">
    <property type="entry name" value="Creatinase/methionine aminopeptidase superfamily"/>
    <property type="match status" value="1"/>
</dbReference>
<dbReference type="Proteomes" id="UP000000272">
    <property type="component" value="Chromosome"/>
</dbReference>
<dbReference type="MEROPS" id="M24.008"/>
<evidence type="ECO:0000259" key="3">
    <source>
        <dbReference type="Pfam" id="PF00557"/>
    </source>
</evidence>
<dbReference type="InterPro" id="IPR000994">
    <property type="entry name" value="Pept_M24"/>
</dbReference>
<dbReference type="RefSeq" id="WP_013276114.1">
    <property type="nucleotide sequence ID" value="NC_014377.1"/>
</dbReference>
<dbReference type="GO" id="GO:0016787">
    <property type="term" value="F:hydrolase activity"/>
    <property type="evidence" value="ECO:0007669"/>
    <property type="project" value="UniProtKB-KW"/>
</dbReference>
<dbReference type="InterPro" id="IPR050659">
    <property type="entry name" value="Peptidase_M24B"/>
</dbReference>
<dbReference type="InterPro" id="IPR029149">
    <property type="entry name" value="Creatin/AminoP/Spt16_N"/>
</dbReference>
<dbReference type="STRING" id="555079.Toce_1325"/>
<evidence type="ECO:0000259" key="4">
    <source>
        <dbReference type="Pfam" id="PF01321"/>
    </source>
</evidence>
<evidence type="ECO:0000313" key="5">
    <source>
        <dbReference type="EMBL" id="ADL08080.1"/>
    </source>
</evidence>
<reference evidence="5 6" key="1">
    <citation type="journal article" date="2010" name="Stand. Genomic Sci.">
        <title>Complete genome sequence of Thermosediminibacter oceani type strain (JW/IW-1228P).</title>
        <authorList>
            <person name="Pitluck S."/>
            <person name="Yasawong M."/>
            <person name="Munk C."/>
            <person name="Nolan M."/>
            <person name="Lapidus A."/>
            <person name="Lucas S."/>
            <person name="Glavina Del Rio T."/>
            <person name="Tice H."/>
            <person name="Cheng J.F."/>
            <person name="Bruce D."/>
            <person name="Detter C."/>
            <person name="Tapia R."/>
            <person name="Han C."/>
            <person name="Goodwin L."/>
            <person name="Liolios K."/>
            <person name="Ivanova N."/>
            <person name="Mavromatis K."/>
            <person name="Mikhailova N."/>
            <person name="Pati A."/>
            <person name="Chen A."/>
            <person name="Palaniappan K."/>
            <person name="Land M."/>
            <person name="Hauser L."/>
            <person name="Chang Y.J."/>
            <person name="Jeffries C.D."/>
            <person name="Rohde M."/>
            <person name="Spring S."/>
            <person name="Sikorski J."/>
            <person name="Goker M."/>
            <person name="Woyke T."/>
            <person name="Bristow J."/>
            <person name="Eisen J.A."/>
            <person name="Markowitz V."/>
            <person name="Hugenholtz P."/>
            <person name="Kyrpides N.C."/>
            <person name="Klenk H.P."/>
        </authorList>
    </citation>
    <scope>NUCLEOTIDE SEQUENCE [LARGE SCALE GENOMIC DNA]</scope>
    <source>
        <strain evidence="6">ATCC BAA-1034 / DSM 16646 / JW/IW-1228P</strain>
    </source>
</reference>
<dbReference type="OrthoDB" id="9806388at2"/>
<gene>
    <name evidence="5" type="ordered locus">Toce_1325</name>
</gene>
<name>D9RXK6_THEOJ</name>
<evidence type="ECO:0000313" key="6">
    <source>
        <dbReference type="Proteomes" id="UP000000272"/>
    </source>
</evidence>
<dbReference type="KEGG" id="toc:Toce_1325"/>
<dbReference type="InterPro" id="IPR036005">
    <property type="entry name" value="Creatinase/aminopeptidase-like"/>
</dbReference>
<proteinExistence type="inferred from homology"/>
<protein>
    <submittedName>
        <fullName evidence="5">Peptidase M24</fullName>
    </submittedName>
</protein>
<evidence type="ECO:0000256" key="2">
    <source>
        <dbReference type="ARBA" id="ARBA00022801"/>
    </source>
</evidence>